<feature type="region of interest" description="Disordered" evidence="1">
    <location>
        <begin position="1"/>
        <end position="37"/>
    </location>
</feature>
<organism evidence="2 3">
    <name type="scientific">Trifolium medium</name>
    <dbReference type="NCBI Taxonomy" id="97028"/>
    <lineage>
        <taxon>Eukaryota</taxon>
        <taxon>Viridiplantae</taxon>
        <taxon>Streptophyta</taxon>
        <taxon>Embryophyta</taxon>
        <taxon>Tracheophyta</taxon>
        <taxon>Spermatophyta</taxon>
        <taxon>Magnoliopsida</taxon>
        <taxon>eudicotyledons</taxon>
        <taxon>Gunneridae</taxon>
        <taxon>Pentapetalae</taxon>
        <taxon>rosids</taxon>
        <taxon>fabids</taxon>
        <taxon>Fabales</taxon>
        <taxon>Fabaceae</taxon>
        <taxon>Papilionoideae</taxon>
        <taxon>50 kb inversion clade</taxon>
        <taxon>NPAAA clade</taxon>
        <taxon>Hologalegina</taxon>
        <taxon>IRL clade</taxon>
        <taxon>Trifolieae</taxon>
        <taxon>Trifolium</taxon>
    </lineage>
</organism>
<proteinExistence type="predicted"/>
<name>A0A392VMF8_9FABA</name>
<protein>
    <submittedName>
        <fullName evidence="2">Uncharacterized protein</fullName>
    </submittedName>
</protein>
<sequence length="37" mass="4079">SDDKSGRNVQTGDGWRHPRHHLAMRPLATSRTVPGAI</sequence>
<dbReference type="EMBL" id="LXQA011223384">
    <property type="protein sequence ID" value="MCI89588.1"/>
    <property type="molecule type" value="Genomic_DNA"/>
</dbReference>
<keyword evidence="3" id="KW-1185">Reference proteome</keyword>
<evidence type="ECO:0000256" key="1">
    <source>
        <dbReference type="SAM" id="MobiDB-lite"/>
    </source>
</evidence>
<accession>A0A392VMF8</accession>
<comment type="caution">
    <text evidence="2">The sequence shown here is derived from an EMBL/GenBank/DDBJ whole genome shotgun (WGS) entry which is preliminary data.</text>
</comment>
<reference evidence="2 3" key="1">
    <citation type="journal article" date="2018" name="Front. Plant Sci.">
        <title>Red Clover (Trifolium pratense) and Zigzag Clover (T. medium) - A Picture of Genomic Similarities and Differences.</title>
        <authorList>
            <person name="Dluhosova J."/>
            <person name="Istvanek J."/>
            <person name="Nedelnik J."/>
            <person name="Repkova J."/>
        </authorList>
    </citation>
    <scope>NUCLEOTIDE SEQUENCE [LARGE SCALE GENOMIC DNA]</scope>
    <source>
        <strain evidence="3">cv. 10/8</strain>
        <tissue evidence="2">Leaf</tissue>
    </source>
</reference>
<dbReference type="AlphaFoldDB" id="A0A392VMF8"/>
<dbReference type="Proteomes" id="UP000265520">
    <property type="component" value="Unassembled WGS sequence"/>
</dbReference>
<feature type="non-terminal residue" evidence="2">
    <location>
        <position position="1"/>
    </location>
</feature>
<evidence type="ECO:0000313" key="2">
    <source>
        <dbReference type="EMBL" id="MCI89588.1"/>
    </source>
</evidence>
<evidence type="ECO:0000313" key="3">
    <source>
        <dbReference type="Proteomes" id="UP000265520"/>
    </source>
</evidence>